<evidence type="ECO:0000313" key="6">
    <source>
        <dbReference type="Proteomes" id="UP000323011"/>
    </source>
</evidence>
<protein>
    <submittedName>
        <fullName evidence="2">Uncharacterized protein</fullName>
    </submittedName>
</protein>
<dbReference type="EMBL" id="VLTO01000005">
    <property type="protein sequence ID" value="KAA0177044.1"/>
    <property type="molecule type" value="Genomic_DNA"/>
</dbReference>
<evidence type="ECO:0000313" key="8">
    <source>
        <dbReference type="Proteomes" id="UP000325113"/>
    </source>
</evidence>
<dbReference type="Proteomes" id="UP000324907">
    <property type="component" value="Unassembled WGS sequence"/>
</dbReference>
<organism evidence="2 8">
    <name type="scientific">Cafeteria roenbergensis</name>
    <name type="common">Marine flagellate</name>
    <dbReference type="NCBI Taxonomy" id="33653"/>
    <lineage>
        <taxon>Eukaryota</taxon>
        <taxon>Sar</taxon>
        <taxon>Stramenopiles</taxon>
        <taxon>Bigyra</taxon>
        <taxon>Opalozoa</taxon>
        <taxon>Bicosoecida</taxon>
        <taxon>Cafeteriaceae</taxon>
        <taxon>Cafeteria</taxon>
    </lineage>
</organism>
<dbReference type="Proteomes" id="UP000323011">
    <property type="component" value="Unassembled WGS sequence"/>
</dbReference>
<evidence type="ECO:0000313" key="1">
    <source>
        <dbReference type="EMBL" id="KAA0149617.1"/>
    </source>
</evidence>
<dbReference type="EMBL" id="VLTM01000019">
    <property type="protein sequence ID" value="KAA0163976.1"/>
    <property type="molecule type" value="Genomic_DNA"/>
</dbReference>
<dbReference type="EMBL" id="VLTL01000002">
    <property type="protein sequence ID" value="KAA0172214.1"/>
    <property type="molecule type" value="Genomic_DNA"/>
</dbReference>
<accession>A0A5A8DEX3</accession>
<evidence type="ECO:0000313" key="2">
    <source>
        <dbReference type="EMBL" id="KAA0163976.1"/>
    </source>
</evidence>
<name>A0A5A8DEX3_CAFRO</name>
<evidence type="ECO:0000313" key="7">
    <source>
        <dbReference type="Proteomes" id="UP000324907"/>
    </source>
</evidence>
<evidence type="ECO:0000313" key="4">
    <source>
        <dbReference type="EMBL" id="KAA0177044.1"/>
    </source>
</evidence>
<dbReference type="Proteomes" id="UP000325113">
    <property type="component" value="Unassembled WGS sequence"/>
</dbReference>
<evidence type="ECO:0000313" key="3">
    <source>
        <dbReference type="EMBL" id="KAA0172214.1"/>
    </source>
</evidence>
<reference evidence="5 6" key="1">
    <citation type="submission" date="2019-07" db="EMBL/GenBank/DDBJ databases">
        <title>Genomes of Cafeteria roenbergensis.</title>
        <authorList>
            <person name="Fischer M.G."/>
            <person name="Hackl T."/>
            <person name="Roman M."/>
        </authorList>
    </citation>
    <scope>NUCLEOTIDE SEQUENCE [LARGE SCALE GENOMIC DNA]</scope>
    <source>
        <strain evidence="1 6">BVI</strain>
        <strain evidence="2 8">Cflag</strain>
        <strain evidence="4 5">E4-10P</strain>
        <strain evidence="3 7">RCC970-E3</strain>
    </source>
</reference>
<keyword evidence="6" id="KW-1185">Reference proteome</keyword>
<evidence type="ECO:0000313" key="5">
    <source>
        <dbReference type="Proteomes" id="UP000322899"/>
    </source>
</evidence>
<dbReference type="EMBL" id="VLTN01000041">
    <property type="protein sequence ID" value="KAA0149617.1"/>
    <property type="molecule type" value="Genomic_DNA"/>
</dbReference>
<dbReference type="Proteomes" id="UP000322899">
    <property type="component" value="Unassembled WGS sequence"/>
</dbReference>
<proteinExistence type="predicted"/>
<comment type="caution">
    <text evidence="2">The sequence shown here is derived from an EMBL/GenBank/DDBJ whole genome shotgun (WGS) entry which is preliminary data.</text>
</comment>
<dbReference type="AlphaFoldDB" id="A0A5A8DEX3"/>
<gene>
    <name evidence="4" type="ORF">FNF27_01374</name>
    <name evidence="3" type="ORF">FNF28_00217</name>
    <name evidence="1" type="ORF">FNF29_05829</name>
    <name evidence="2" type="ORF">FNF31_02525</name>
</gene>
<sequence>MAAVPATPDAAAATAPPIRAADHFPRVLKPCKAAAEPFFKCFSAATLDPNADGRAALQSCADSMKVYDDCMAKELKGKHTVLYHVPDAYKVAR</sequence>